<accession>A0A5R9DSN4</accession>
<dbReference type="InterPro" id="IPR002656">
    <property type="entry name" value="Acyl_transf_3_dom"/>
</dbReference>
<dbReference type="SUPFAM" id="SSF52266">
    <property type="entry name" value="SGNH hydrolase"/>
    <property type="match status" value="1"/>
</dbReference>
<feature type="domain" description="Acyltransferase 3" evidence="2">
    <location>
        <begin position="8"/>
        <end position="342"/>
    </location>
</feature>
<feature type="transmembrane region" description="Helical" evidence="1">
    <location>
        <begin position="173"/>
        <end position="190"/>
    </location>
</feature>
<evidence type="ECO:0000313" key="3">
    <source>
        <dbReference type="EMBL" id="TLQ39788.1"/>
    </source>
</evidence>
<dbReference type="InterPro" id="IPR050879">
    <property type="entry name" value="Acyltransferase_3"/>
</dbReference>
<feature type="transmembrane region" description="Helical" evidence="1">
    <location>
        <begin position="210"/>
        <end position="228"/>
    </location>
</feature>
<sequence length="684" mass="78796">MRQKKRVQSFDGLKGLAIMAVVAYHLFPSIIPGGFFMVNTFLVIGGFFFARNIEKVQPVKASIQWKTIGKYLLHTIERLFIPLLWLLIFIVVGLYILYPTELRHIQSDIFSGLFFVNNIYQIVTDQSYFVQMSDASPFTHLWYNAIHLQSVLIATGIILLLQRLKLSIPSKGIIWLFIVLLSHVAILFLYTPGEDPTRVYYGIETRFASFAIGVAAAYITPTILNLFYNSRIKLFVYNLIAILSAGGMIWIVFTQSDQNEATYLLWMSVFNVLSMLLVFSITVGAPTVTSWLSLKPLHLIGKRSYSYYLWYYPIIVFYLAFYRELGENITVVNVLSIITLAIVGEIFYRIIESGGVRIWFGSSFNFKEDAEDIGHMIDQRKFLQPKLFIFIAYVALMVLFVRGLIYSADNKRVSLFELEYQAFQTKPNLLNTAYPLSEPIIQVEEDLDQVDDTFETVFVNELEVEDPVETLQNIYFEQETLSAELQELIAENQEVFDEFEDLNPIVFDELTPQELLFATEVPVTFFGDSIALHFTPKVDEIFWNGNIYGQGSLQLWDANDILRDMVRDGEVQENLVVVLGTNAGLDQEGMDELMSIAGEERNVFFVNTNSRVMHIQNVNDTIKDTAEKYPNAYEVDWYSYQQGNPDWYTEDEVHHKPEGMEHFAVIVTQTMFEYLPEETIEEIE</sequence>
<dbReference type="PANTHER" id="PTHR23028:SF53">
    <property type="entry name" value="ACYL_TRANSF_3 DOMAIN-CONTAINING PROTEIN"/>
    <property type="match status" value="1"/>
</dbReference>
<dbReference type="AlphaFoldDB" id="A0A5R9DSN4"/>
<gene>
    <name evidence="3" type="ORF">FEZ33_10325</name>
</gene>
<evidence type="ECO:0000259" key="2">
    <source>
        <dbReference type="Pfam" id="PF01757"/>
    </source>
</evidence>
<dbReference type="EMBL" id="VBSP01000049">
    <property type="protein sequence ID" value="TLQ39788.1"/>
    <property type="molecule type" value="Genomic_DNA"/>
</dbReference>
<dbReference type="GO" id="GO:0016747">
    <property type="term" value="F:acyltransferase activity, transferring groups other than amino-acyl groups"/>
    <property type="evidence" value="ECO:0007669"/>
    <property type="project" value="InterPro"/>
</dbReference>
<organism evidence="3 4">
    <name type="scientific">Ruoffia tabacinasalis</name>
    <dbReference type="NCBI Taxonomy" id="87458"/>
    <lineage>
        <taxon>Bacteria</taxon>
        <taxon>Bacillati</taxon>
        <taxon>Bacillota</taxon>
        <taxon>Bacilli</taxon>
        <taxon>Lactobacillales</taxon>
        <taxon>Aerococcaceae</taxon>
        <taxon>Ruoffia</taxon>
    </lineage>
</organism>
<evidence type="ECO:0000313" key="4">
    <source>
        <dbReference type="Proteomes" id="UP000306420"/>
    </source>
</evidence>
<proteinExistence type="predicted"/>
<dbReference type="RefSeq" id="WP_138405309.1">
    <property type="nucleotide sequence ID" value="NZ_VBSP01000049.1"/>
</dbReference>
<keyword evidence="1" id="KW-1133">Transmembrane helix</keyword>
<keyword evidence="3" id="KW-0012">Acyltransferase</keyword>
<dbReference type="Pfam" id="PF01757">
    <property type="entry name" value="Acyl_transf_3"/>
    <property type="match status" value="1"/>
</dbReference>
<protein>
    <submittedName>
        <fullName evidence="3">Acyltransferase</fullName>
    </submittedName>
</protein>
<keyword evidence="3" id="KW-0808">Transferase</keyword>
<feature type="transmembrane region" description="Helical" evidence="1">
    <location>
        <begin position="305"/>
        <end position="323"/>
    </location>
</feature>
<dbReference type="Proteomes" id="UP000306420">
    <property type="component" value="Unassembled WGS sequence"/>
</dbReference>
<comment type="caution">
    <text evidence="3">The sequence shown here is derived from an EMBL/GenBank/DDBJ whole genome shotgun (WGS) entry which is preliminary data.</text>
</comment>
<dbReference type="GO" id="GO:0009103">
    <property type="term" value="P:lipopolysaccharide biosynthetic process"/>
    <property type="evidence" value="ECO:0007669"/>
    <property type="project" value="TreeGrafter"/>
</dbReference>
<feature type="transmembrane region" description="Helical" evidence="1">
    <location>
        <begin position="387"/>
        <end position="406"/>
    </location>
</feature>
<feature type="transmembrane region" description="Helical" evidence="1">
    <location>
        <begin position="329"/>
        <end position="348"/>
    </location>
</feature>
<feature type="transmembrane region" description="Helical" evidence="1">
    <location>
        <begin position="79"/>
        <end position="98"/>
    </location>
</feature>
<keyword evidence="1" id="KW-0472">Membrane</keyword>
<name>A0A5R9DSN4_9LACT</name>
<reference evidence="3 4" key="1">
    <citation type="submission" date="2019-05" db="EMBL/GenBank/DDBJ databases">
        <title>The metagenome of a microbial culture collection derived from dairy environment covers the genomic content of the human microbiome.</title>
        <authorList>
            <person name="Roder T."/>
            <person name="Wuthrich D."/>
            <person name="Sattari Z."/>
            <person name="Von Ah U."/>
            <person name="Bar C."/>
            <person name="Ronchi F."/>
            <person name="Macpherson A.J."/>
            <person name="Ganal-Vonarburg S.C."/>
            <person name="Bruggmann R."/>
            <person name="Vergeres G."/>
        </authorList>
    </citation>
    <scope>NUCLEOTIDE SEQUENCE [LARGE SCALE GENOMIC DNA]</scope>
    <source>
        <strain evidence="3 4">FAM 24227</strain>
    </source>
</reference>
<evidence type="ECO:0000256" key="1">
    <source>
        <dbReference type="SAM" id="Phobius"/>
    </source>
</evidence>
<dbReference type="OrthoDB" id="9796461at2"/>
<keyword evidence="1" id="KW-0812">Transmembrane</keyword>
<feature type="transmembrane region" description="Helical" evidence="1">
    <location>
        <begin position="141"/>
        <end position="161"/>
    </location>
</feature>
<dbReference type="PANTHER" id="PTHR23028">
    <property type="entry name" value="ACETYLTRANSFERASE"/>
    <property type="match status" value="1"/>
</dbReference>
<feature type="transmembrane region" description="Helical" evidence="1">
    <location>
        <begin position="265"/>
        <end position="293"/>
    </location>
</feature>
<feature type="transmembrane region" description="Helical" evidence="1">
    <location>
        <begin position="235"/>
        <end position="253"/>
    </location>
</feature>
<dbReference type="GO" id="GO:0016020">
    <property type="term" value="C:membrane"/>
    <property type="evidence" value="ECO:0007669"/>
    <property type="project" value="TreeGrafter"/>
</dbReference>